<sequence>MSAIPTETEGRRLARERLARRAAPFIWQEAARRLAERLPLLRLQPTRALDVGCAWGDGLALLRAQYPRAQLVGVEPAAALAERARRAHVPPRLLQALRGRAEVQVAALAAPPRDGAQMLWSNLALPWADDLAALLGGWNAALQPDGVLMFTSFGPDTLRELRAPAVRELGIVPPDFIDMHDLGDLLLAQGFAEPVMDMEIVTLRYPDARAALAELAELGRAPHAAAAPGLRTPRRWRQLQQALGGGEVELSFELIYGHAYKPATRGARDGVATFPVEQLRGSRARR</sequence>
<accession>A0A1J5R5R6</accession>
<gene>
    <name evidence="3" type="primary">tam_11</name>
    <name evidence="3" type="ORF">GALL_307690</name>
</gene>
<dbReference type="Pfam" id="PF13489">
    <property type="entry name" value="Methyltransf_23"/>
    <property type="match status" value="1"/>
</dbReference>
<dbReference type="AlphaFoldDB" id="A0A1J5R5R6"/>
<dbReference type="Gene3D" id="3.40.50.150">
    <property type="entry name" value="Vaccinia Virus protein VP39"/>
    <property type="match status" value="1"/>
</dbReference>
<dbReference type="InterPro" id="IPR029063">
    <property type="entry name" value="SAM-dependent_MTases_sf"/>
</dbReference>
<evidence type="ECO:0000256" key="2">
    <source>
        <dbReference type="ARBA" id="ARBA00022679"/>
    </source>
</evidence>
<dbReference type="InterPro" id="IPR050602">
    <property type="entry name" value="Malonyl-ACP_OMT"/>
</dbReference>
<reference evidence="3" key="1">
    <citation type="submission" date="2016-10" db="EMBL/GenBank/DDBJ databases">
        <title>Sequence of Gallionella enrichment culture.</title>
        <authorList>
            <person name="Poehlein A."/>
            <person name="Muehling M."/>
            <person name="Daniel R."/>
        </authorList>
    </citation>
    <scope>NUCLEOTIDE SEQUENCE</scope>
</reference>
<keyword evidence="1 3" id="KW-0489">Methyltransferase</keyword>
<evidence type="ECO:0000313" key="3">
    <source>
        <dbReference type="EMBL" id="OIQ87391.1"/>
    </source>
</evidence>
<name>A0A1J5R5R6_9ZZZZ</name>
<dbReference type="GO" id="GO:0030798">
    <property type="term" value="F:trans-aconitate 2-methyltransferase activity"/>
    <property type="evidence" value="ECO:0007669"/>
    <property type="project" value="UniProtKB-EC"/>
</dbReference>
<dbReference type="EMBL" id="MLJW01000425">
    <property type="protein sequence ID" value="OIQ87391.1"/>
    <property type="molecule type" value="Genomic_DNA"/>
</dbReference>
<keyword evidence="2 3" id="KW-0808">Transferase</keyword>
<dbReference type="GO" id="GO:0032259">
    <property type="term" value="P:methylation"/>
    <property type="evidence" value="ECO:0007669"/>
    <property type="project" value="UniProtKB-KW"/>
</dbReference>
<dbReference type="SUPFAM" id="SSF53335">
    <property type="entry name" value="S-adenosyl-L-methionine-dependent methyltransferases"/>
    <property type="match status" value="1"/>
</dbReference>
<organism evidence="3">
    <name type="scientific">mine drainage metagenome</name>
    <dbReference type="NCBI Taxonomy" id="410659"/>
    <lineage>
        <taxon>unclassified sequences</taxon>
        <taxon>metagenomes</taxon>
        <taxon>ecological metagenomes</taxon>
    </lineage>
</organism>
<proteinExistence type="predicted"/>
<protein>
    <submittedName>
        <fullName evidence="3">Trans-aconitate 2-methyltransferase</fullName>
        <ecNumber evidence="3">2.1.1.144</ecNumber>
    </submittedName>
</protein>
<dbReference type="PANTHER" id="PTHR13090">
    <property type="entry name" value="ARGININE-HYDROXYLASE NDUFAF5, MITOCHONDRIAL"/>
    <property type="match status" value="1"/>
</dbReference>
<dbReference type="EC" id="2.1.1.144" evidence="3"/>
<evidence type="ECO:0000256" key="1">
    <source>
        <dbReference type="ARBA" id="ARBA00022603"/>
    </source>
</evidence>
<dbReference type="PANTHER" id="PTHR13090:SF1">
    <property type="entry name" value="ARGININE-HYDROXYLASE NDUFAF5, MITOCHONDRIAL"/>
    <property type="match status" value="1"/>
</dbReference>
<comment type="caution">
    <text evidence="3">The sequence shown here is derived from an EMBL/GenBank/DDBJ whole genome shotgun (WGS) entry which is preliminary data.</text>
</comment>